<comment type="caution">
    <text evidence="5">The sequence shown here is derived from an EMBL/GenBank/DDBJ whole genome shotgun (WGS) entry which is preliminary data.</text>
</comment>
<feature type="compositionally biased region" description="Polar residues" evidence="3">
    <location>
        <begin position="333"/>
        <end position="362"/>
    </location>
</feature>
<feature type="compositionally biased region" description="Basic and acidic residues" evidence="3">
    <location>
        <begin position="505"/>
        <end position="529"/>
    </location>
</feature>
<protein>
    <recommendedName>
        <fullName evidence="4">Chromo domain-containing protein</fullName>
    </recommendedName>
</protein>
<feature type="region of interest" description="Disordered" evidence="3">
    <location>
        <begin position="734"/>
        <end position="797"/>
    </location>
</feature>
<keyword evidence="6" id="KW-1185">Reference proteome</keyword>
<feature type="compositionally biased region" description="Basic and acidic residues" evidence="3">
    <location>
        <begin position="415"/>
        <end position="429"/>
    </location>
</feature>
<evidence type="ECO:0000256" key="2">
    <source>
        <dbReference type="SAM" id="Coils"/>
    </source>
</evidence>
<dbReference type="InterPro" id="IPR016197">
    <property type="entry name" value="Chromo-like_dom_sf"/>
</dbReference>
<feature type="region of interest" description="Disordered" evidence="3">
    <location>
        <begin position="1200"/>
        <end position="1277"/>
    </location>
</feature>
<dbReference type="Gene3D" id="2.40.50.40">
    <property type="match status" value="1"/>
</dbReference>
<dbReference type="PROSITE" id="PS50013">
    <property type="entry name" value="CHROMO_2"/>
    <property type="match status" value="1"/>
</dbReference>
<feature type="compositionally biased region" description="Polar residues" evidence="3">
    <location>
        <begin position="450"/>
        <end position="460"/>
    </location>
</feature>
<keyword evidence="2" id="KW-0175">Coiled coil</keyword>
<feature type="region of interest" description="Disordered" evidence="3">
    <location>
        <begin position="1"/>
        <end position="48"/>
    </location>
</feature>
<feature type="compositionally biased region" description="Polar residues" evidence="3">
    <location>
        <begin position="211"/>
        <end position="224"/>
    </location>
</feature>
<dbReference type="EMBL" id="JAQJAN010000006">
    <property type="protein sequence ID" value="KAJ5727596.1"/>
    <property type="molecule type" value="Genomic_DNA"/>
</dbReference>
<feature type="compositionally biased region" description="Low complexity" evidence="3">
    <location>
        <begin position="243"/>
        <end position="255"/>
    </location>
</feature>
<feature type="compositionally biased region" description="Polar residues" evidence="3">
    <location>
        <begin position="380"/>
        <end position="402"/>
    </location>
</feature>
<feature type="region of interest" description="Disordered" evidence="3">
    <location>
        <begin position="153"/>
        <end position="293"/>
    </location>
</feature>
<feature type="compositionally biased region" description="Polar residues" evidence="3">
    <location>
        <begin position="840"/>
        <end position="855"/>
    </location>
</feature>
<dbReference type="AlphaFoldDB" id="A0AAD6HMM5"/>
<feature type="compositionally biased region" description="Acidic residues" evidence="3">
    <location>
        <begin position="37"/>
        <end position="48"/>
    </location>
</feature>
<feature type="compositionally biased region" description="Low complexity" evidence="3">
    <location>
        <begin position="403"/>
        <end position="414"/>
    </location>
</feature>
<evidence type="ECO:0000313" key="6">
    <source>
        <dbReference type="Proteomes" id="UP001215712"/>
    </source>
</evidence>
<feature type="domain" description="Chromo" evidence="4">
    <location>
        <begin position="51"/>
        <end position="111"/>
    </location>
</feature>
<accession>A0AAD6HMM5</accession>
<feature type="compositionally biased region" description="Low complexity" evidence="3">
    <location>
        <begin position="263"/>
        <end position="272"/>
    </location>
</feature>
<proteinExistence type="predicted"/>
<evidence type="ECO:0000259" key="4">
    <source>
        <dbReference type="PROSITE" id="PS50013"/>
    </source>
</evidence>
<dbReference type="InterPro" id="IPR000953">
    <property type="entry name" value="Chromo/chromo_shadow_dom"/>
</dbReference>
<gene>
    <name evidence="5" type="ORF">N7493_005416</name>
</gene>
<evidence type="ECO:0000256" key="3">
    <source>
        <dbReference type="SAM" id="MobiDB-lite"/>
    </source>
</evidence>
<evidence type="ECO:0000256" key="1">
    <source>
        <dbReference type="ARBA" id="ARBA00011353"/>
    </source>
</evidence>
<evidence type="ECO:0000313" key="5">
    <source>
        <dbReference type="EMBL" id="KAJ5727596.1"/>
    </source>
</evidence>
<feature type="compositionally biased region" description="Polar residues" evidence="3">
    <location>
        <begin position="22"/>
        <end position="31"/>
    </location>
</feature>
<dbReference type="SUPFAM" id="SSF54160">
    <property type="entry name" value="Chromo domain-like"/>
    <property type="match status" value="1"/>
</dbReference>
<feature type="compositionally biased region" description="Low complexity" evidence="3">
    <location>
        <begin position="489"/>
        <end position="503"/>
    </location>
</feature>
<dbReference type="CDD" id="cd18966">
    <property type="entry name" value="chromodomain"/>
    <property type="match status" value="1"/>
</dbReference>
<comment type="subunit">
    <text evidence="1">Component of the NuA4 histone acetyltransferase complex.</text>
</comment>
<dbReference type="Proteomes" id="UP001215712">
    <property type="component" value="Unassembled WGS sequence"/>
</dbReference>
<feature type="region of interest" description="Disordered" evidence="3">
    <location>
        <begin position="823"/>
        <end position="856"/>
    </location>
</feature>
<dbReference type="SMART" id="SM00298">
    <property type="entry name" value="CHROMO"/>
    <property type="match status" value="1"/>
</dbReference>
<name>A0AAD6HMM5_9EURO</name>
<dbReference type="InterPro" id="IPR023780">
    <property type="entry name" value="Chromo_domain"/>
</dbReference>
<feature type="coiled-coil region" evidence="2">
    <location>
        <begin position="116"/>
        <end position="143"/>
    </location>
</feature>
<reference evidence="5" key="1">
    <citation type="journal article" date="2023" name="IMA Fungus">
        <title>Comparative genomic study of the Penicillium genus elucidates a diverse pangenome and 15 lateral gene transfer events.</title>
        <authorList>
            <person name="Petersen C."/>
            <person name="Sorensen T."/>
            <person name="Nielsen M.R."/>
            <person name="Sondergaard T.E."/>
            <person name="Sorensen J.L."/>
            <person name="Fitzpatrick D.A."/>
            <person name="Frisvad J.C."/>
            <person name="Nielsen K.L."/>
        </authorList>
    </citation>
    <scope>NUCLEOTIDE SEQUENCE</scope>
    <source>
        <strain evidence="5">IBT 17514</strain>
    </source>
</reference>
<feature type="region of interest" description="Disordered" evidence="3">
    <location>
        <begin position="333"/>
        <end position="529"/>
    </location>
</feature>
<feature type="compositionally biased region" description="Polar residues" evidence="3">
    <location>
        <begin position="757"/>
        <end position="776"/>
    </location>
</feature>
<dbReference type="GO" id="GO:0006338">
    <property type="term" value="P:chromatin remodeling"/>
    <property type="evidence" value="ECO:0007669"/>
    <property type="project" value="UniProtKB-ARBA"/>
</dbReference>
<feature type="compositionally biased region" description="Low complexity" evidence="3">
    <location>
        <begin position="1249"/>
        <end position="1262"/>
    </location>
</feature>
<feature type="compositionally biased region" description="Polar residues" evidence="3">
    <location>
        <begin position="166"/>
        <end position="180"/>
    </location>
</feature>
<feature type="compositionally biased region" description="Basic and acidic residues" evidence="3">
    <location>
        <begin position="1226"/>
        <end position="1241"/>
    </location>
</feature>
<sequence length="1277" mass="143985">MRTVSTNEDNDNNDDNDRSQSEKSMSISDQSAHLVEESSDEDESDDEGAVFDVETILAQKYNNSKGYLEYLVKWDGYDVMNATWEPEESFNSTDTLMDWERKKLDIQSGQQPRFNVEKFEKRLRRLKADFSLAEKDMVEFNSELNTNIEDFLIPSSAPTRGPPPSIAQSRSRVSITSDESSALFVPAGNSSSDESIVPLRSRRREPESSSAGPSCSKQSAQASRSLPLKPKASVADKDKAPQKKAIQPQAAQAPNPRLPNSQTSATEAESSAPNPPVVKKPFTGFGQSARPQFMRKRGFESRWGREPVPDLDQLQLMKPSEFSKRENYGHMTLNINHSSLDGPTLETSEMRQTTNWAASDSMQMPMAPPAKPTSEGIPRSSRSTGSHPAEQSQPFALQTSGQNDPSNSNDPKSPSTERRTSLTDHDRPSRPTAMTNRSRSPEGDSHRRNPVQSRQRSLSPYSRRPMGPIDSYRPEYSGRRPSSRRSRSPENNGSRRGSRSSPPLIDRRNSMPDSSHNKHPDASERPHPITLSEKECIARMPVGVPSEHATFTRTGLFFNPNDVLIHVYFGTYKEYIGPARIVGLPRAVKMELLQTGLKSSDTNQLELWFKELHTMEELQALVDPVRLPHSIYYTGYLLIYLKATYDFTNCNAWLEGFPETNTRLFRMTEQLRRQKIAAVYTRPHTDINSWIAYAPASEFDAFLTRRRGVWRFPDNVPICLAVRGTLRPSTVLQERFGPPRRYDENLSNPVTLAHNESPASSPTTHPSRQPLASQPEPTAALGRPSYPASGRWGSMSEHTHVASAKIHPPDGLPTMNELFDDVGVDASIGDPMPSDPRPNPHSNTTETASNSSPTGAQMPAAEMRLTLNTFFSNLGMTIDDLASSTEKIFYLHFPPEDQDARLEHGMVAAWLQCNNITYLSNCDQNGQEDPNAWRKFRETYTKGVIIFHESFYAFDSLRPRIRGAQWSPNYNFWHVRIQKSLLISNTRFCKETAYFQRLFPHGTAFLITDDVFCDMEQAAIILAWFLERRKSTPSPNKLVFRPDVLGYLNRKLDDLARDKNDDPYVWSIIASIKQVNSSFNPSSPYFEMSSLDFDKLDNPNNNVVCLPLRDYGTRSESDDSRIPKGLTQEERNADHLVEAFAGWMIIESARFRKTVVISNHTNQNLMLRWPIWGHVNVFDVQSFLKKWQVKEDALLEKIKTGSKRQDESPMTPRIPQTPKTPLESQISRDRDPRVSARDARASRGHRNPGSTTTNTSTAGATGEWKAPGQHGYPGGYQ</sequence>
<dbReference type="Pfam" id="PF00385">
    <property type="entry name" value="Chromo"/>
    <property type="match status" value="1"/>
</dbReference>
<reference evidence="5" key="2">
    <citation type="submission" date="2023-01" db="EMBL/GenBank/DDBJ databases">
        <authorList>
            <person name="Petersen C."/>
        </authorList>
    </citation>
    <scope>NUCLEOTIDE SEQUENCE</scope>
    <source>
        <strain evidence="5">IBT 17514</strain>
    </source>
</reference>
<organism evidence="5 6">
    <name type="scientific">Penicillium malachiteum</name>
    <dbReference type="NCBI Taxonomy" id="1324776"/>
    <lineage>
        <taxon>Eukaryota</taxon>
        <taxon>Fungi</taxon>
        <taxon>Dikarya</taxon>
        <taxon>Ascomycota</taxon>
        <taxon>Pezizomycotina</taxon>
        <taxon>Eurotiomycetes</taxon>
        <taxon>Eurotiomycetidae</taxon>
        <taxon>Eurotiales</taxon>
        <taxon>Aspergillaceae</taxon>
        <taxon>Penicillium</taxon>
    </lineage>
</organism>